<feature type="transmembrane region" description="Helical" evidence="2">
    <location>
        <begin position="31"/>
        <end position="48"/>
    </location>
</feature>
<proteinExistence type="predicted"/>
<dbReference type="EMBL" id="JAGYPE010000002">
    <property type="protein sequence ID" value="MBS4182034.1"/>
    <property type="molecule type" value="Genomic_DNA"/>
</dbReference>
<reference evidence="3" key="1">
    <citation type="submission" date="2021-05" db="EMBL/GenBank/DDBJ databases">
        <title>Novel Bacillus species.</title>
        <authorList>
            <person name="Liu G."/>
        </authorList>
    </citation>
    <scope>NUCLEOTIDE SEQUENCE</scope>
    <source>
        <strain evidence="3">FJAT-50051</strain>
    </source>
</reference>
<feature type="compositionally biased region" description="Basic and acidic residues" evidence="1">
    <location>
        <begin position="86"/>
        <end position="101"/>
    </location>
</feature>
<keyword evidence="2" id="KW-0472">Membrane</keyword>
<accession>A0A942Y9B0</accession>
<comment type="caution">
    <text evidence="3">The sequence shown here is derived from an EMBL/GenBank/DDBJ whole genome shotgun (WGS) entry which is preliminary data.</text>
</comment>
<feature type="region of interest" description="Disordered" evidence="1">
    <location>
        <begin position="82"/>
        <end position="101"/>
    </location>
</feature>
<evidence type="ECO:0000256" key="1">
    <source>
        <dbReference type="SAM" id="MobiDB-lite"/>
    </source>
</evidence>
<sequence length="101" mass="10923">MSNTAHTPARHDSVARRTWDETKSAFKTTEFYVWLVVSVAILIASAVVDDADEGHSGFGADQAWLYVALVTVAYILSRGIAKAGVRKPDSDTDHDANGSSR</sequence>
<dbReference type="AlphaFoldDB" id="A0A942Y9B0"/>
<gene>
    <name evidence="3" type="ORF">KHB02_11625</name>
</gene>
<evidence type="ECO:0000313" key="3">
    <source>
        <dbReference type="EMBL" id="MBS4182034.1"/>
    </source>
</evidence>
<organism evidence="3">
    <name type="scientific">Neobacillus citreus</name>
    <dbReference type="NCBI Taxonomy" id="2833578"/>
    <lineage>
        <taxon>Bacteria</taxon>
        <taxon>Bacillati</taxon>
        <taxon>Bacillota</taxon>
        <taxon>Bacilli</taxon>
        <taxon>Bacillales</taxon>
        <taxon>Bacillaceae</taxon>
        <taxon>Neobacillus</taxon>
    </lineage>
</organism>
<feature type="transmembrane region" description="Helical" evidence="2">
    <location>
        <begin position="63"/>
        <end position="81"/>
    </location>
</feature>
<keyword evidence="2" id="KW-0812">Transmembrane</keyword>
<protein>
    <submittedName>
        <fullName evidence="3">Uncharacterized protein</fullName>
    </submittedName>
</protein>
<name>A0A942Y9B0_9BACI</name>
<keyword evidence="2" id="KW-1133">Transmembrane helix</keyword>
<evidence type="ECO:0000256" key="2">
    <source>
        <dbReference type="SAM" id="Phobius"/>
    </source>
</evidence>